<feature type="compositionally biased region" description="Low complexity" evidence="7">
    <location>
        <begin position="123"/>
        <end position="133"/>
    </location>
</feature>
<dbReference type="Pfam" id="PF11951">
    <property type="entry name" value="Fungal_trans_2"/>
    <property type="match status" value="1"/>
</dbReference>
<gene>
    <name evidence="8" type="ORF">QBC33DRAFT_573956</name>
</gene>
<evidence type="ECO:0000256" key="5">
    <source>
        <dbReference type="ARBA" id="ARBA00023163"/>
    </source>
</evidence>
<dbReference type="EMBL" id="MU839034">
    <property type="protein sequence ID" value="KAK1762676.1"/>
    <property type="molecule type" value="Genomic_DNA"/>
</dbReference>
<dbReference type="GO" id="GO:0045944">
    <property type="term" value="P:positive regulation of transcription by RNA polymerase II"/>
    <property type="evidence" value="ECO:0007669"/>
    <property type="project" value="TreeGrafter"/>
</dbReference>
<feature type="region of interest" description="Disordered" evidence="7">
    <location>
        <begin position="1"/>
        <end position="36"/>
    </location>
</feature>
<evidence type="ECO:0008006" key="10">
    <source>
        <dbReference type="Google" id="ProtNLM"/>
    </source>
</evidence>
<evidence type="ECO:0000313" key="9">
    <source>
        <dbReference type="Proteomes" id="UP001244011"/>
    </source>
</evidence>
<dbReference type="RefSeq" id="XP_060278889.1">
    <property type="nucleotide sequence ID" value="XM_060430727.1"/>
</dbReference>
<feature type="compositionally biased region" description="Polar residues" evidence="7">
    <location>
        <begin position="346"/>
        <end position="362"/>
    </location>
</feature>
<name>A0AAJ0BR03_9PEZI</name>
<feature type="compositionally biased region" description="Polar residues" evidence="7">
    <location>
        <begin position="90"/>
        <end position="122"/>
    </location>
</feature>
<feature type="compositionally biased region" description="Polar residues" evidence="7">
    <location>
        <begin position="371"/>
        <end position="380"/>
    </location>
</feature>
<feature type="compositionally biased region" description="Polar residues" evidence="7">
    <location>
        <begin position="8"/>
        <end position="17"/>
    </location>
</feature>
<feature type="region of interest" description="Disordered" evidence="7">
    <location>
        <begin position="541"/>
        <end position="574"/>
    </location>
</feature>
<comment type="subcellular location">
    <subcellularLocation>
        <location evidence="1">Nucleus</location>
    </subcellularLocation>
</comment>
<feature type="region of interest" description="Disordered" evidence="7">
    <location>
        <begin position="332"/>
        <end position="400"/>
    </location>
</feature>
<dbReference type="GO" id="GO:0005634">
    <property type="term" value="C:nucleus"/>
    <property type="evidence" value="ECO:0007669"/>
    <property type="project" value="UniProtKB-SubCell"/>
</dbReference>
<keyword evidence="3" id="KW-0805">Transcription regulation</keyword>
<evidence type="ECO:0000256" key="4">
    <source>
        <dbReference type="ARBA" id="ARBA00023125"/>
    </source>
</evidence>
<evidence type="ECO:0000256" key="3">
    <source>
        <dbReference type="ARBA" id="ARBA00023015"/>
    </source>
</evidence>
<keyword evidence="9" id="KW-1185">Reference proteome</keyword>
<evidence type="ECO:0000313" key="8">
    <source>
        <dbReference type="EMBL" id="KAK1762676.1"/>
    </source>
</evidence>
<dbReference type="GO" id="GO:0000976">
    <property type="term" value="F:transcription cis-regulatory region binding"/>
    <property type="evidence" value="ECO:0007669"/>
    <property type="project" value="TreeGrafter"/>
</dbReference>
<keyword evidence="5" id="KW-0804">Transcription</keyword>
<evidence type="ECO:0000256" key="2">
    <source>
        <dbReference type="ARBA" id="ARBA00022833"/>
    </source>
</evidence>
<feature type="compositionally biased region" description="Pro residues" evidence="7">
    <location>
        <begin position="381"/>
        <end position="397"/>
    </location>
</feature>
<dbReference type="Proteomes" id="UP001244011">
    <property type="component" value="Unassembled WGS sequence"/>
</dbReference>
<dbReference type="InterPro" id="IPR021858">
    <property type="entry name" value="Fun_TF"/>
</dbReference>
<dbReference type="GeneID" id="85313914"/>
<evidence type="ECO:0000256" key="6">
    <source>
        <dbReference type="ARBA" id="ARBA00023242"/>
    </source>
</evidence>
<accession>A0AAJ0BR03</accession>
<dbReference type="AlphaFoldDB" id="A0AAJ0BR03"/>
<comment type="caution">
    <text evidence="8">The sequence shown here is derived from an EMBL/GenBank/DDBJ whole genome shotgun (WGS) entry which is preliminary data.</text>
</comment>
<reference evidence="8" key="1">
    <citation type="submission" date="2023-06" db="EMBL/GenBank/DDBJ databases">
        <title>Genome-scale phylogeny and comparative genomics of the fungal order Sordariales.</title>
        <authorList>
            <consortium name="Lawrence Berkeley National Laboratory"/>
            <person name="Hensen N."/>
            <person name="Bonometti L."/>
            <person name="Westerberg I."/>
            <person name="Brannstrom I.O."/>
            <person name="Guillou S."/>
            <person name="Cros-Aarteil S."/>
            <person name="Calhoun S."/>
            <person name="Haridas S."/>
            <person name="Kuo A."/>
            <person name="Mondo S."/>
            <person name="Pangilinan J."/>
            <person name="Riley R."/>
            <person name="Labutti K."/>
            <person name="Andreopoulos B."/>
            <person name="Lipzen A."/>
            <person name="Chen C."/>
            <person name="Yanf M."/>
            <person name="Daum C."/>
            <person name="Ng V."/>
            <person name="Clum A."/>
            <person name="Steindorff A."/>
            <person name="Ohm R."/>
            <person name="Martin F."/>
            <person name="Silar P."/>
            <person name="Natvig D."/>
            <person name="Lalanne C."/>
            <person name="Gautier V."/>
            <person name="Ament-Velasquez S.L."/>
            <person name="Kruys A."/>
            <person name="Hutchinson M.I."/>
            <person name="Powell A.J."/>
            <person name="Barry K."/>
            <person name="Miller A.N."/>
            <person name="Grigoriev I.V."/>
            <person name="Debuchy R."/>
            <person name="Gladieux P."/>
            <person name="Thoren M.H."/>
            <person name="Johannesson H."/>
        </authorList>
    </citation>
    <scope>NUCLEOTIDE SEQUENCE</scope>
    <source>
        <strain evidence="8">8032-3</strain>
    </source>
</reference>
<sequence length="655" mass="72293">MFMAPTWLPQSDITPLSQLDPPPTRDYLPQQESPGQQVQLDRVIGGMSGLSGFPDADVAQWQTTFPSGILSPLEDLFVSPLLPWKGPPTRFNNPRGNNVTGPPGQTQQSRFQSSIANLSRRQSAPASSSTSTPMPMPTLRESGIDDTPRKRPSTSVDLATFDVTEHQRSLLAQFNATSNPIPLVAPIDSQWKSAYLSLMSMARDCSYLINAICAVSELHLANSRRGSVEQAFGYYQSATTKAEAILEMASIRVEDWTLKQAFATLFLLMHAEIMAQPLAGPRRWPTTHLRTAYRRLRQHNEKLKSWTGIGSHILSWIQIIDNKAVYAAGMENETDRPSPDMDLPANQPSPNGTIADTTSGQCPSPGPSRSVHLSSDTPQDQPNPPARVLDTPPPADEPPSAAEIAYDALNRPAYRFFLRCQAYIPRIISLDRHHRPRGTLDAEFDVLRAGQRLRAELRDLWARRPAGLDVLADGAGLLEVLHPQVAGRIMRGFAVYVAHFHAIGILLHRVAFIHYPATEEVRRAIKEILRLARNQIVGGAGDDDQNGGCASGLQGPSQDGWEPGDGASGPTAPPPVGLSPGIPWLWPLFMCGLECSLEEREWVLDRMHGMKGSVNAERTAILLSEVTKRQDERDERVDQRTVRQDIFDDDFSVVY</sequence>
<dbReference type="PANTHER" id="PTHR37534">
    <property type="entry name" value="TRANSCRIPTIONAL ACTIVATOR PROTEIN UGA3"/>
    <property type="match status" value="1"/>
</dbReference>
<dbReference type="PANTHER" id="PTHR37534:SF49">
    <property type="entry name" value="LYSINE BIOSYNTHESIS REGULATORY PROTEIN LYS14"/>
    <property type="match status" value="1"/>
</dbReference>
<feature type="region of interest" description="Disordered" evidence="7">
    <location>
        <begin position="87"/>
        <end position="154"/>
    </location>
</feature>
<protein>
    <recommendedName>
        <fullName evidence="10">Transcription factor domain-containing protein</fullName>
    </recommendedName>
</protein>
<proteinExistence type="predicted"/>
<keyword evidence="4" id="KW-0238">DNA-binding</keyword>
<organism evidence="8 9">
    <name type="scientific">Phialemonium atrogriseum</name>
    <dbReference type="NCBI Taxonomy" id="1093897"/>
    <lineage>
        <taxon>Eukaryota</taxon>
        <taxon>Fungi</taxon>
        <taxon>Dikarya</taxon>
        <taxon>Ascomycota</taxon>
        <taxon>Pezizomycotina</taxon>
        <taxon>Sordariomycetes</taxon>
        <taxon>Sordariomycetidae</taxon>
        <taxon>Cephalothecales</taxon>
        <taxon>Cephalothecaceae</taxon>
        <taxon>Phialemonium</taxon>
    </lineage>
</organism>
<keyword evidence="6" id="KW-0539">Nucleus</keyword>
<evidence type="ECO:0000256" key="1">
    <source>
        <dbReference type="ARBA" id="ARBA00004123"/>
    </source>
</evidence>
<dbReference type="GO" id="GO:0003700">
    <property type="term" value="F:DNA-binding transcription factor activity"/>
    <property type="evidence" value="ECO:0007669"/>
    <property type="project" value="TreeGrafter"/>
</dbReference>
<evidence type="ECO:0000256" key="7">
    <source>
        <dbReference type="SAM" id="MobiDB-lite"/>
    </source>
</evidence>
<keyword evidence="2" id="KW-0862">Zinc</keyword>